<evidence type="ECO:0008006" key="3">
    <source>
        <dbReference type="Google" id="ProtNLM"/>
    </source>
</evidence>
<dbReference type="Pfam" id="PF14253">
    <property type="entry name" value="AbiH"/>
    <property type="match status" value="1"/>
</dbReference>
<dbReference type="InterPro" id="IPR025935">
    <property type="entry name" value="AbiH"/>
</dbReference>
<reference evidence="2" key="1">
    <citation type="journal article" date="2019" name="Int. J. Syst. Evol. Microbiol.">
        <title>The Global Catalogue of Microorganisms (GCM) 10K type strain sequencing project: providing services to taxonomists for standard genome sequencing and annotation.</title>
        <authorList>
            <consortium name="The Broad Institute Genomics Platform"/>
            <consortium name="The Broad Institute Genome Sequencing Center for Infectious Disease"/>
            <person name="Wu L."/>
            <person name="Ma J."/>
        </authorList>
    </citation>
    <scope>NUCLEOTIDE SEQUENCE [LARGE SCALE GENOMIC DNA]</scope>
    <source>
        <strain evidence="2">JCM 17626</strain>
    </source>
</reference>
<proteinExistence type="predicted"/>
<accession>A0ABP8B2I4</accession>
<evidence type="ECO:0000313" key="1">
    <source>
        <dbReference type="EMBL" id="GAA4196128.1"/>
    </source>
</evidence>
<evidence type="ECO:0000313" key="2">
    <source>
        <dbReference type="Proteomes" id="UP001501772"/>
    </source>
</evidence>
<organism evidence="1 2">
    <name type="scientific">Pedobacter jeongneungensis</name>
    <dbReference type="NCBI Taxonomy" id="947309"/>
    <lineage>
        <taxon>Bacteria</taxon>
        <taxon>Pseudomonadati</taxon>
        <taxon>Bacteroidota</taxon>
        <taxon>Sphingobacteriia</taxon>
        <taxon>Sphingobacteriales</taxon>
        <taxon>Sphingobacteriaceae</taxon>
        <taxon>Pedobacter</taxon>
    </lineage>
</organism>
<sequence>MQRRYSDFHGYVIEHFSDLETTTEEYFTLDTGTDYLWKNFEQDLATLDHGTLFDSFNHINLLSETFKPSEAFGLEDEIGEIVDQLIEDIKVAFKEWVEQIEFPQQKAEKFEFQVGAKYINFNYTDTLESLYNLPKKDILYIHNKVNNYREELIFGHGLSEEPNPVSEDLDDEGNSNRTLFSDAQSSARYPFFALMKNTNEIIEEHRDDFEHLRGFSEIIVLGHSLGKVDWPYFKLLHQKIPDAKWKISFYSKEERDLLYSITHNEIAIGSEKIEMIRINDDII</sequence>
<name>A0ABP8B2I4_9SPHI</name>
<dbReference type="Proteomes" id="UP001501772">
    <property type="component" value="Unassembled WGS sequence"/>
</dbReference>
<gene>
    <name evidence="1" type="ORF">GCM10022289_01340</name>
</gene>
<protein>
    <recommendedName>
        <fullName evidence="3">Bacteriophage abortive infection AbiH</fullName>
    </recommendedName>
</protein>
<dbReference type="EMBL" id="BAABBY010000001">
    <property type="protein sequence ID" value="GAA4196128.1"/>
    <property type="molecule type" value="Genomic_DNA"/>
</dbReference>
<comment type="caution">
    <text evidence="1">The sequence shown here is derived from an EMBL/GenBank/DDBJ whole genome shotgun (WGS) entry which is preliminary data.</text>
</comment>
<keyword evidence="2" id="KW-1185">Reference proteome</keyword>